<evidence type="ECO:0000256" key="2">
    <source>
        <dbReference type="ARBA" id="ARBA00023002"/>
    </source>
</evidence>
<dbReference type="PRINTS" id="PR00081">
    <property type="entry name" value="GDHRDH"/>
</dbReference>
<gene>
    <name evidence="4" type="ORF">J1C56_04195</name>
</gene>
<organism evidence="4 5">
    <name type="scientific">Aminobacter anthyllidis</name>
    <dbReference type="NCBI Taxonomy" id="1035067"/>
    <lineage>
        <taxon>Bacteria</taxon>
        <taxon>Pseudomonadati</taxon>
        <taxon>Pseudomonadota</taxon>
        <taxon>Alphaproteobacteria</taxon>
        <taxon>Hyphomicrobiales</taxon>
        <taxon>Phyllobacteriaceae</taxon>
        <taxon>Aminobacter</taxon>
    </lineage>
</organism>
<name>A0A9X1D1W0_9HYPH</name>
<dbReference type="PROSITE" id="PS00061">
    <property type="entry name" value="ADH_SHORT"/>
    <property type="match status" value="1"/>
</dbReference>
<dbReference type="PANTHER" id="PTHR43639:SF1">
    <property type="entry name" value="SHORT-CHAIN DEHYDROGENASE_REDUCTASE FAMILY PROTEIN"/>
    <property type="match status" value="1"/>
</dbReference>
<dbReference type="FunFam" id="3.40.50.720:FF:000084">
    <property type="entry name" value="Short-chain dehydrogenase reductase"/>
    <property type="match status" value="1"/>
</dbReference>
<protein>
    <submittedName>
        <fullName evidence="4">SDR family oxidoreductase</fullName>
    </submittedName>
</protein>
<dbReference type="Proteomes" id="UP001138921">
    <property type="component" value="Unassembled WGS sequence"/>
</dbReference>
<dbReference type="SUPFAM" id="SSF51735">
    <property type="entry name" value="NAD(P)-binding Rossmann-fold domains"/>
    <property type="match status" value="1"/>
</dbReference>
<dbReference type="Gene3D" id="3.40.50.720">
    <property type="entry name" value="NAD(P)-binding Rossmann-like Domain"/>
    <property type="match status" value="1"/>
</dbReference>
<evidence type="ECO:0000313" key="5">
    <source>
        <dbReference type="Proteomes" id="UP001138921"/>
    </source>
</evidence>
<accession>A0A9X1D1W0</accession>
<dbReference type="EMBL" id="JAFLWW010000001">
    <property type="protein sequence ID" value="MBT1154785.1"/>
    <property type="molecule type" value="Genomic_DNA"/>
</dbReference>
<feature type="region of interest" description="Disordered" evidence="3">
    <location>
        <begin position="1"/>
        <end position="26"/>
    </location>
</feature>
<feature type="compositionally biased region" description="Basic and acidic residues" evidence="3">
    <location>
        <begin position="1"/>
        <end position="11"/>
    </location>
</feature>
<evidence type="ECO:0000256" key="1">
    <source>
        <dbReference type="ARBA" id="ARBA00006484"/>
    </source>
</evidence>
<comment type="caution">
    <text evidence="4">The sequence shown here is derived from an EMBL/GenBank/DDBJ whole genome shotgun (WGS) entry which is preliminary data.</text>
</comment>
<evidence type="ECO:0000313" key="4">
    <source>
        <dbReference type="EMBL" id="MBT1154785.1"/>
    </source>
</evidence>
<dbReference type="GO" id="GO:0016491">
    <property type="term" value="F:oxidoreductase activity"/>
    <property type="evidence" value="ECO:0007669"/>
    <property type="project" value="UniProtKB-KW"/>
</dbReference>
<dbReference type="CDD" id="cd05233">
    <property type="entry name" value="SDR_c"/>
    <property type="match status" value="1"/>
</dbReference>
<dbReference type="RefSeq" id="WP_214386232.1">
    <property type="nucleotide sequence ID" value="NZ_JAFLWW010000001.1"/>
</dbReference>
<dbReference type="InterPro" id="IPR036291">
    <property type="entry name" value="NAD(P)-bd_dom_sf"/>
</dbReference>
<dbReference type="InterPro" id="IPR020904">
    <property type="entry name" value="Sc_DH/Rdtase_CS"/>
</dbReference>
<keyword evidence="2" id="KW-0560">Oxidoreductase</keyword>
<dbReference type="PRINTS" id="PR00080">
    <property type="entry name" value="SDRFAMILY"/>
</dbReference>
<proteinExistence type="inferred from homology"/>
<evidence type="ECO:0000256" key="3">
    <source>
        <dbReference type="SAM" id="MobiDB-lite"/>
    </source>
</evidence>
<sequence length="286" mass="29063">MPSHNDTKEVSGLELGGSGPSRAELGGDALARQSAGHELSQLELRGKVALVTGGSRGIGAAIAIQLATSGADVALTYVRSAEKADTVVGQIDALGRRGLAIQADNADAEAVEAAVTATIAAFGRLDILVNSAGIWHAGTIDTVSLEQLDEVMSVNFRAPFIASKAAAGVMHDGGRIISIGSNLADRVPFEGIALYSASKAALVGLTKGLARDLGPRGITVNVVHPGSTETDMNPAEGDVADYQRSLMAIPQFGSPDDIAGLVTWLAGPQARFVTGAALTIDGGTNA</sequence>
<dbReference type="AlphaFoldDB" id="A0A9X1D1W0"/>
<comment type="similarity">
    <text evidence="1">Belongs to the short-chain dehydrogenases/reductases (SDR) family.</text>
</comment>
<dbReference type="PANTHER" id="PTHR43639">
    <property type="entry name" value="OXIDOREDUCTASE, SHORT-CHAIN DEHYDROGENASE/REDUCTASE FAMILY (AFU_ORTHOLOGUE AFUA_5G02870)"/>
    <property type="match status" value="1"/>
</dbReference>
<keyword evidence="5" id="KW-1185">Reference proteome</keyword>
<reference evidence="4" key="2">
    <citation type="submission" date="2021-03" db="EMBL/GenBank/DDBJ databases">
        <authorList>
            <person name="Artuso I."/>
            <person name="Turrini P."/>
            <person name="Pirolo M."/>
            <person name="Lugli G.A."/>
            <person name="Ventura M."/>
            <person name="Visca P."/>
        </authorList>
    </citation>
    <scope>NUCLEOTIDE SEQUENCE</scope>
    <source>
        <strain evidence="4">LMG 26462</strain>
    </source>
</reference>
<dbReference type="InterPro" id="IPR002347">
    <property type="entry name" value="SDR_fam"/>
</dbReference>
<dbReference type="Pfam" id="PF13561">
    <property type="entry name" value="adh_short_C2"/>
    <property type="match status" value="1"/>
</dbReference>
<reference evidence="4" key="1">
    <citation type="journal article" date="2021" name="Microorganisms">
        <title>Phylogenomic Reconstruction and Metabolic Potential of the Genus Aminobacter.</title>
        <authorList>
            <person name="Artuso I."/>
            <person name="Turrini P."/>
            <person name="Pirolo M."/>
            <person name="Lugli G.A."/>
            <person name="Ventura M."/>
            <person name="Visca P."/>
        </authorList>
    </citation>
    <scope>NUCLEOTIDE SEQUENCE</scope>
    <source>
        <strain evidence="4">LMG 26462</strain>
    </source>
</reference>